<dbReference type="OrthoDB" id="2565179at2759"/>
<evidence type="ECO:0000256" key="1">
    <source>
        <dbReference type="SAM" id="MobiDB-lite"/>
    </source>
</evidence>
<proteinExistence type="predicted"/>
<keyword evidence="3" id="KW-1185">Reference proteome</keyword>
<accession>A0A0C9SS33</accession>
<dbReference type="EMBL" id="KN832568">
    <property type="protein sequence ID" value="KII85227.1"/>
    <property type="molecule type" value="Genomic_DNA"/>
</dbReference>
<feature type="region of interest" description="Disordered" evidence="1">
    <location>
        <begin position="32"/>
        <end position="53"/>
    </location>
</feature>
<name>A0A0C9SS33_PLICR</name>
<dbReference type="InterPro" id="IPR011990">
    <property type="entry name" value="TPR-like_helical_dom_sf"/>
</dbReference>
<organism evidence="2 3">
    <name type="scientific">Plicaturopsis crispa FD-325 SS-3</name>
    <dbReference type="NCBI Taxonomy" id="944288"/>
    <lineage>
        <taxon>Eukaryota</taxon>
        <taxon>Fungi</taxon>
        <taxon>Dikarya</taxon>
        <taxon>Basidiomycota</taxon>
        <taxon>Agaricomycotina</taxon>
        <taxon>Agaricomycetes</taxon>
        <taxon>Agaricomycetidae</taxon>
        <taxon>Amylocorticiales</taxon>
        <taxon>Amylocorticiaceae</taxon>
        <taxon>Plicatura</taxon>
        <taxon>Plicaturopsis crispa</taxon>
    </lineage>
</organism>
<gene>
    <name evidence="2" type="ORF">PLICRDRAFT_336441</name>
</gene>
<sequence length="1051" mass="117566">MLRWCLSTVQRLGGRGSNVSETRPPTVALKTLRDTAPSNSNRAQRRPRDAKRAVAEAGPLIGPYKRVTRRRFFLRHRPSAEAGGAGITPTSEGTEIALHDAGINAERGPKSYVGSPTSIEVLREFLSRTNMTSANPITHTPNTLRSLYMSAFSRSQSRYLDPAMLSSLISLFGALSIPPTHRPHVYINPLTRHVEKSIPFRTYWPFVVRLGMDKTRRCLAFSTSDHYWLMRARLAAVHAEENLAAMSQPSARQMQAISEAHAHYVCLCKSSDELEVHVPFLQGLLAMRTPEHMDDAVKQLASLFLRHRGVHPRLLDVLWKIVLTSASLIPLTSQERILAALWERVVRQSERVTEAGTDNLPRPYVAAPRVEPQVLGTTQLSEKFSGVLFYPPKYSGPSFVNRWAASQVAATFDLTTSTTAARWRSLTLLAMARASPSPPHENNRHSALENSEGAARHITHWEVVLALATLEKTFTSKGITLESQSAYRKGIQTISRDLWYKWTTNLPGGLELRFVARAIVLSFLRLSAIAVDSDMVAACYEYLTSSDLWLADRRDESAQRQVHALAVEYALASAVTGRTWESIISTLTHIWLGPEWRVTITSAVMVRLVRLGALDLAHQFLLFLDDYGIDVPNDTLHTLAIALVSPEYLDPVLPIIRQKRLSAYHTKDLVQKVLSSVAGAQKMRLEPEHAAVLGDAVQELYASSPPSPSYRWCLEHFLTVLAASHPTKAVALMESVHRSSPQYFRDVFFRELLRTLLRRRQFRHAMRLTALAATRPHMGTELRSMLLWGMSQGGAHALARHASRGIPWPGHGELGSRTLMRAVQFKPRLPSAPSVLKVVSMVSRMQPDMASLRLAVDLCIRGGHTSAAKKLLERNQSILDSASRTAVGNMIIHGALLRRKLRNGRQMRKVLREMNMLVKKYGFAADRVTVNILVKGLLRWRRMMDSGKMRALFDHMVRSGYPGGDSGETPFGTPLSAPSQLNLPQLPPHVSFEHHVRPLYKMFIKEFHIRGDHLAANVVVGILKEAGRAALEQREQCARARRDGRSRCAKM</sequence>
<dbReference type="AlphaFoldDB" id="A0A0C9SS33"/>
<dbReference type="HOGENOM" id="CLU_295789_0_0_1"/>
<dbReference type="Gene3D" id="1.25.40.10">
    <property type="entry name" value="Tetratricopeptide repeat domain"/>
    <property type="match status" value="1"/>
</dbReference>
<dbReference type="Proteomes" id="UP000053263">
    <property type="component" value="Unassembled WGS sequence"/>
</dbReference>
<evidence type="ECO:0000313" key="3">
    <source>
        <dbReference type="Proteomes" id="UP000053263"/>
    </source>
</evidence>
<reference evidence="2 3" key="1">
    <citation type="submission" date="2014-06" db="EMBL/GenBank/DDBJ databases">
        <title>Evolutionary Origins and Diversification of the Mycorrhizal Mutualists.</title>
        <authorList>
            <consortium name="DOE Joint Genome Institute"/>
            <consortium name="Mycorrhizal Genomics Consortium"/>
            <person name="Kohler A."/>
            <person name="Kuo A."/>
            <person name="Nagy L.G."/>
            <person name="Floudas D."/>
            <person name="Copeland A."/>
            <person name="Barry K.W."/>
            <person name="Cichocki N."/>
            <person name="Veneault-Fourrey C."/>
            <person name="LaButti K."/>
            <person name="Lindquist E.A."/>
            <person name="Lipzen A."/>
            <person name="Lundell T."/>
            <person name="Morin E."/>
            <person name="Murat C."/>
            <person name="Riley R."/>
            <person name="Ohm R."/>
            <person name="Sun H."/>
            <person name="Tunlid A."/>
            <person name="Henrissat B."/>
            <person name="Grigoriev I.V."/>
            <person name="Hibbett D.S."/>
            <person name="Martin F."/>
        </authorList>
    </citation>
    <scope>NUCLEOTIDE SEQUENCE [LARGE SCALE GENOMIC DNA]</scope>
    <source>
        <strain evidence="2 3">FD-325 SS-3</strain>
    </source>
</reference>
<evidence type="ECO:0000313" key="2">
    <source>
        <dbReference type="EMBL" id="KII85227.1"/>
    </source>
</evidence>
<protein>
    <submittedName>
        <fullName evidence="2">Uncharacterized protein</fullName>
    </submittedName>
</protein>